<name>A0A923HWY2_9FIRM</name>
<protein>
    <recommendedName>
        <fullName evidence="4">Mg2+ and Co2+ transporter CorB</fullName>
    </recommendedName>
</protein>
<feature type="transmembrane region" description="Helical" evidence="1">
    <location>
        <begin position="135"/>
        <end position="156"/>
    </location>
</feature>
<reference evidence="2" key="1">
    <citation type="submission" date="2019-10" db="EMBL/GenBank/DDBJ databases">
        <authorList>
            <person name="Ross D.E."/>
            <person name="Gulliver D."/>
        </authorList>
    </citation>
    <scope>NUCLEOTIDE SEQUENCE</scope>
    <source>
        <strain evidence="2">DER-2019</strain>
    </source>
</reference>
<feature type="transmembrane region" description="Helical" evidence="1">
    <location>
        <begin position="109"/>
        <end position="129"/>
    </location>
</feature>
<accession>A0A923HWY2</accession>
<feature type="transmembrane region" description="Helical" evidence="1">
    <location>
        <begin position="20"/>
        <end position="40"/>
    </location>
</feature>
<reference evidence="2" key="2">
    <citation type="submission" date="2020-10" db="EMBL/GenBank/DDBJ databases">
        <title>Comparative genomics of the Acetobacterium genus.</title>
        <authorList>
            <person name="Marshall C."/>
            <person name="May H."/>
            <person name="Norman S."/>
        </authorList>
    </citation>
    <scope>NUCLEOTIDE SEQUENCE</scope>
    <source>
        <strain evidence="2">DER-2019</strain>
    </source>
</reference>
<dbReference type="EMBL" id="WJBD01000015">
    <property type="protein sequence ID" value="MBC3889112.1"/>
    <property type="molecule type" value="Genomic_DNA"/>
</dbReference>
<evidence type="ECO:0000256" key="1">
    <source>
        <dbReference type="SAM" id="Phobius"/>
    </source>
</evidence>
<organism evidence="2 3">
    <name type="scientific">Acetobacterium paludosum</name>
    <dbReference type="NCBI Taxonomy" id="52693"/>
    <lineage>
        <taxon>Bacteria</taxon>
        <taxon>Bacillati</taxon>
        <taxon>Bacillota</taxon>
        <taxon>Clostridia</taxon>
        <taxon>Eubacteriales</taxon>
        <taxon>Eubacteriaceae</taxon>
        <taxon>Acetobacterium</taxon>
    </lineage>
</organism>
<keyword evidence="3" id="KW-1185">Reference proteome</keyword>
<sequence length="190" mass="20542">MKKKISKKELKEKRHRRWVLIITLSTFFLTMLFSYISDFLLSNTPIFVAFIILFLIVLLGILADIIGVAVTAVSLEPFNAMASKRIKGAKTSVDLVKNASRVSNFCNDVIGDICGIVSGATTITIVIQLGTHYPLLNVAVITLILSSVVACITVGGKALGKDLAMKNGTAIIHGISSLIASFKITFRGKE</sequence>
<keyword evidence="1" id="KW-1133">Transmembrane helix</keyword>
<dbReference type="AlphaFoldDB" id="A0A923HWY2"/>
<evidence type="ECO:0008006" key="4">
    <source>
        <dbReference type="Google" id="ProtNLM"/>
    </source>
</evidence>
<feature type="transmembrane region" description="Helical" evidence="1">
    <location>
        <begin position="46"/>
        <end position="75"/>
    </location>
</feature>
<evidence type="ECO:0000313" key="2">
    <source>
        <dbReference type="EMBL" id="MBC3889112.1"/>
    </source>
</evidence>
<proteinExistence type="predicted"/>
<gene>
    <name evidence="2" type="ORF">GH810_12375</name>
</gene>
<keyword evidence="1" id="KW-0812">Transmembrane</keyword>
<evidence type="ECO:0000313" key="3">
    <source>
        <dbReference type="Proteomes" id="UP000616595"/>
    </source>
</evidence>
<keyword evidence="1" id="KW-0472">Membrane</keyword>
<dbReference type="RefSeq" id="WP_148567631.1">
    <property type="nucleotide sequence ID" value="NZ_RXYA01000011.1"/>
</dbReference>
<dbReference type="OrthoDB" id="2111373at2"/>
<comment type="caution">
    <text evidence="2">The sequence shown here is derived from an EMBL/GenBank/DDBJ whole genome shotgun (WGS) entry which is preliminary data.</text>
</comment>
<dbReference type="Proteomes" id="UP000616595">
    <property type="component" value="Unassembled WGS sequence"/>
</dbReference>